<evidence type="ECO:0000256" key="5">
    <source>
        <dbReference type="ARBA" id="ARBA00022519"/>
    </source>
</evidence>
<evidence type="ECO:0000256" key="7">
    <source>
        <dbReference type="ARBA" id="ARBA00022989"/>
    </source>
</evidence>
<feature type="transmembrane region" description="Helical" evidence="9">
    <location>
        <begin position="79"/>
        <end position="107"/>
    </location>
</feature>
<dbReference type="GO" id="GO:0015920">
    <property type="term" value="P:lipopolysaccharide transport"/>
    <property type="evidence" value="ECO:0007669"/>
    <property type="project" value="TreeGrafter"/>
</dbReference>
<dbReference type="PANTHER" id="PTHR30413">
    <property type="entry name" value="INNER MEMBRANE TRANSPORT PERMEASE"/>
    <property type="match status" value="1"/>
</dbReference>
<organism evidence="11 12">
    <name type="scientific">Sphingobium phenoxybenzoativorans</name>
    <dbReference type="NCBI Taxonomy" id="1592790"/>
    <lineage>
        <taxon>Bacteria</taxon>
        <taxon>Pseudomonadati</taxon>
        <taxon>Pseudomonadota</taxon>
        <taxon>Alphaproteobacteria</taxon>
        <taxon>Sphingomonadales</taxon>
        <taxon>Sphingomonadaceae</taxon>
        <taxon>Sphingobium</taxon>
    </lineage>
</organism>
<keyword evidence="12" id="KW-1185">Reference proteome</keyword>
<keyword evidence="7 9" id="KW-1133">Transmembrane helix</keyword>
<evidence type="ECO:0000259" key="10">
    <source>
        <dbReference type="PROSITE" id="PS51012"/>
    </source>
</evidence>
<dbReference type="PANTHER" id="PTHR30413:SF8">
    <property type="entry name" value="TRANSPORT PERMEASE PROTEIN"/>
    <property type="match status" value="1"/>
</dbReference>
<dbReference type="InterPro" id="IPR047817">
    <property type="entry name" value="ABC2_TM_bact-type"/>
</dbReference>
<evidence type="ECO:0000313" key="11">
    <source>
        <dbReference type="EMBL" id="QUT05679.1"/>
    </source>
</evidence>
<dbReference type="GO" id="GO:0005886">
    <property type="term" value="C:plasma membrane"/>
    <property type="evidence" value="ECO:0007669"/>
    <property type="project" value="UniProtKB-SubCell"/>
</dbReference>
<comment type="subcellular location">
    <subcellularLocation>
        <location evidence="1 9">Cell inner membrane</location>
        <topology evidence="1 9">Multi-pass membrane protein</topology>
    </subcellularLocation>
</comment>
<dbReference type="AlphaFoldDB" id="A0A975Q1C8"/>
<name>A0A975Q1C8_9SPHN</name>
<comment type="similarity">
    <text evidence="2 9">Belongs to the ABC-2 integral membrane protein family.</text>
</comment>
<proteinExistence type="inferred from homology"/>
<keyword evidence="4 9" id="KW-1003">Cell membrane</keyword>
<reference evidence="11" key="1">
    <citation type="submission" date="2021-04" db="EMBL/GenBank/DDBJ databases">
        <title>Isolation of p-tert-butylphenol degrading bacteria Sphingobium phenoxybenzoativorans Tas13 from active sludge.</title>
        <authorList>
            <person name="Li Y."/>
        </authorList>
    </citation>
    <scope>NUCLEOTIDE SEQUENCE</scope>
    <source>
        <strain evidence="11">Tas13</strain>
    </source>
</reference>
<evidence type="ECO:0000256" key="9">
    <source>
        <dbReference type="RuleBase" id="RU361157"/>
    </source>
</evidence>
<feature type="transmembrane region" description="Helical" evidence="9">
    <location>
        <begin position="191"/>
        <end position="210"/>
    </location>
</feature>
<evidence type="ECO:0000256" key="6">
    <source>
        <dbReference type="ARBA" id="ARBA00022692"/>
    </source>
</evidence>
<feature type="transmembrane region" description="Helical" evidence="9">
    <location>
        <begin position="119"/>
        <end position="147"/>
    </location>
</feature>
<dbReference type="RefSeq" id="WP_212609203.1">
    <property type="nucleotide sequence ID" value="NZ_CP073910.1"/>
</dbReference>
<dbReference type="KEGG" id="spph:KFK14_22470"/>
<dbReference type="Proteomes" id="UP000681425">
    <property type="component" value="Chromosome"/>
</dbReference>
<dbReference type="Pfam" id="PF01061">
    <property type="entry name" value="ABC2_membrane"/>
    <property type="match status" value="1"/>
</dbReference>
<keyword evidence="5" id="KW-0997">Cell inner membrane</keyword>
<feature type="domain" description="ABC transmembrane type-2" evidence="10">
    <location>
        <begin position="46"/>
        <end position="266"/>
    </location>
</feature>
<accession>A0A975Q1C8</accession>
<dbReference type="EMBL" id="CP073910">
    <property type="protein sequence ID" value="QUT05679.1"/>
    <property type="molecule type" value="Genomic_DNA"/>
</dbReference>
<dbReference type="InterPro" id="IPR013525">
    <property type="entry name" value="ABC2_TM"/>
</dbReference>
<dbReference type="PROSITE" id="PS51012">
    <property type="entry name" value="ABC_TM2"/>
    <property type="match status" value="1"/>
</dbReference>
<sequence length="274" mass="30448">MQKPTHIIRPTQRWYGLGFNELLLYRELLLFFAWRDVKVRYQQTALGVMWVIIQPLLYGLAFSLIFGRLLGPQSNNIPYPLFCFAGLVIWNLFSTGVSLASASVVSHGELIQKVYFPRLILPLSAVAIALVDFSINLGALFLLMAYYGVVPTIHLIFAPILIIVAAGTALGFGASLAALNVQYRDIRHITPFLMQIWLLATPVAYPARLISSDWSILLALNPMSGIVEGFRWAVLGTHAPNLHDAASSFAISGLALFGGILLFRRLQYRFADII</sequence>
<feature type="transmembrane region" description="Helical" evidence="9">
    <location>
        <begin position="46"/>
        <end position="67"/>
    </location>
</feature>
<evidence type="ECO:0000256" key="4">
    <source>
        <dbReference type="ARBA" id="ARBA00022475"/>
    </source>
</evidence>
<protein>
    <recommendedName>
        <fullName evidence="9">Transport permease protein</fullName>
    </recommendedName>
</protein>
<evidence type="ECO:0000256" key="8">
    <source>
        <dbReference type="ARBA" id="ARBA00023136"/>
    </source>
</evidence>
<gene>
    <name evidence="11" type="ORF">KFK14_22470</name>
</gene>
<dbReference type="GO" id="GO:0140359">
    <property type="term" value="F:ABC-type transporter activity"/>
    <property type="evidence" value="ECO:0007669"/>
    <property type="project" value="InterPro"/>
</dbReference>
<feature type="transmembrane region" description="Helical" evidence="9">
    <location>
        <begin position="245"/>
        <end position="263"/>
    </location>
</feature>
<evidence type="ECO:0000256" key="2">
    <source>
        <dbReference type="ARBA" id="ARBA00007783"/>
    </source>
</evidence>
<keyword evidence="6 9" id="KW-0812">Transmembrane</keyword>
<feature type="transmembrane region" description="Helical" evidence="9">
    <location>
        <begin position="153"/>
        <end position="179"/>
    </location>
</feature>
<evidence type="ECO:0000256" key="3">
    <source>
        <dbReference type="ARBA" id="ARBA00022448"/>
    </source>
</evidence>
<keyword evidence="8 9" id="KW-0472">Membrane</keyword>
<keyword evidence="3 9" id="KW-0813">Transport</keyword>
<evidence type="ECO:0000256" key="1">
    <source>
        <dbReference type="ARBA" id="ARBA00004429"/>
    </source>
</evidence>
<evidence type="ECO:0000313" key="12">
    <source>
        <dbReference type="Proteomes" id="UP000681425"/>
    </source>
</evidence>